<accession>A0AA88KZZ0</accession>
<dbReference type="GO" id="GO:0003725">
    <property type="term" value="F:double-stranded RNA binding"/>
    <property type="evidence" value="ECO:0007669"/>
    <property type="project" value="TreeGrafter"/>
</dbReference>
<dbReference type="SMART" id="SM00358">
    <property type="entry name" value="DSRM"/>
    <property type="match status" value="3"/>
</dbReference>
<dbReference type="GO" id="GO:0070578">
    <property type="term" value="C:RISC-loading complex"/>
    <property type="evidence" value="ECO:0007669"/>
    <property type="project" value="TreeGrafter"/>
</dbReference>
<dbReference type="Pfam" id="PF00035">
    <property type="entry name" value="dsrm"/>
    <property type="match status" value="3"/>
</dbReference>
<dbReference type="GO" id="GO:0005634">
    <property type="term" value="C:nucleus"/>
    <property type="evidence" value="ECO:0007669"/>
    <property type="project" value="TreeGrafter"/>
</dbReference>
<sequence length="254" mass="27184">MGCTVLRLIVNRRPLQGDKQVITKLNNHVQSNGLPKPEYVCVKDSPEIKCIVTCKIGEDVSASGCASRKKDAKRIAAAAMLDKLKDSPLLFASSTGDKQVITKLNNHVLSNGLPKPEYVCVKDSPEIKCIVTCKIGEDLSASGCASRKKDAKRIAAAAMLDKLKDSPLLFASSTGDKQVITKLNNHVQSNGLPKPEYVCVKDSPEIKCIVTCKIGEDLSASGCASRKKDAKRIAAAAMLDKLKDSPLLFASSTG</sequence>
<gene>
    <name evidence="4" type="ORF">QYM36_014197</name>
</gene>
<feature type="non-terminal residue" evidence="4">
    <location>
        <position position="1"/>
    </location>
</feature>
<dbReference type="PANTHER" id="PTHR46205">
    <property type="entry name" value="LOQUACIOUS, ISOFORM B"/>
    <property type="match status" value="1"/>
</dbReference>
<dbReference type="Proteomes" id="UP001187531">
    <property type="component" value="Unassembled WGS sequence"/>
</dbReference>
<evidence type="ECO:0000259" key="3">
    <source>
        <dbReference type="PROSITE" id="PS50137"/>
    </source>
</evidence>
<feature type="domain" description="DRBM" evidence="3">
    <location>
        <begin position="178"/>
        <end position="244"/>
    </location>
</feature>
<dbReference type="InterPro" id="IPR014720">
    <property type="entry name" value="dsRBD_dom"/>
</dbReference>
<dbReference type="EMBL" id="JAVRJZ010000018">
    <property type="protein sequence ID" value="KAK2708509.1"/>
    <property type="molecule type" value="Genomic_DNA"/>
</dbReference>
<keyword evidence="1 2" id="KW-0694">RNA-binding</keyword>
<protein>
    <recommendedName>
        <fullName evidence="3">DRBM domain-containing protein</fullName>
    </recommendedName>
</protein>
<dbReference type="PROSITE" id="PS50137">
    <property type="entry name" value="DS_RBD"/>
    <property type="match status" value="3"/>
</dbReference>
<reference evidence="4" key="1">
    <citation type="submission" date="2023-07" db="EMBL/GenBank/DDBJ databases">
        <title>Chromosome-level genome assembly of Artemia franciscana.</title>
        <authorList>
            <person name="Jo E."/>
        </authorList>
    </citation>
    <scope>NUCLEOTIDE SEQUENCE</scope>
    <source>
        <tissue evidence="4">Whole body</tissue>
    </source>
</reference>
<comment type="caution">
    <text evidence="4">The sequence shown here is derived from an EMBL/GenBank/DDBJ whole genome shotgun (WGS) entry which is preliminary data.</text>
</comment>
<organism evidence="4 5">
    <name type="scientific">Artemia franciscana</name>
    <name type="common">Brine shrimp</name>
    <name type="synonym">Artemia sanfranciscana</name>
    <dbReference type="NCBI Taxonomy" id="6661"/>
    <lineage>
        <taxon>Eukaryota</taxon>
        <taxon>Metazoa</taxon>
        <taxon>Ecdysozoa</taxon>
        <taxon>Arthropoda</taxon>
        <taxon>Crustacea</taxon>
        <taxon>Branchiopoda</taxon>
        <taxon>Anostraca</taxon>
        <taxon>Artemiidae</taxon>
        <taxon>Artemia</taxon>
    </lineage>
</organism>
<dbReference type="GO" id="GO:0035197">
    <property type="term" value="F:siRNA binding"/>
    <property type="evidence" value="ECO:0007669"/>
    <property type="project" value="TreeGrafter"/>
</dbReference>
<dbReference type="PANTHER" id="PTHR46205:SF3">
    <property type="entry name" value="LOQUACIOUS, ISOFORM B"/>
    <property type="match status" value="1"/>
</dbReference>
<dbReference type="GO" id="GO:0070920">
    <property type="term" value="P:regulation of regulatory ncRNA processing"/>
    <property type="evidence" value="ECO:0007669"/>
    <property type="project" value="TreeGrafter"/>
</dbReference>
<dbReference type="Gene3D" id="3.30.160.20">
    <property type="match status" value="3"/>
</dbReference>
<dbReference type="GO" id="GO:0030422">
    <property type="term" value="P:siRNA processing"/>
    <property type="evidence" value="ECO:0007669"/>
    <property type="project" value="TreeGrafter"/>
</dbReference>
<proteinExistence type="predicted"/>
<evidence type="ECO:0000313" key="4">
    <source>
        <dbReference type="EMBL" id="KAK2708509.1"/>
    </source>
</evidence>
<feature type="domain" description="DRBM" evidence="3">
    <location>
        <begin position="20"/>
        <end position="86"/>
    </location>
</feature>
<name>A0AA88KZZ0_ARTSF</name>
<dbReference type="SUPFAM" id="SSF54768">
    <property type="entry name" value="dsRNA-binding domain-like"/>
    <property type="match status" value="3"/>
</dbReference>
<keyword evidence="5" id="KW-1185">Reference proteome</keyword>
<evidence type="ECO:0000313" key="5">
    <source>
        <dbReference type="Proteomes" id="UP001187531"/>
    </source>
</evidence>
<dbReference type="GO" id="GO:0005737">
    <property type="term" value="C:cytoplasm"/>
    <property type="evidence" value="ECO:0007669"/>
    <property type="project" value="TreeGrafter"/>
</dbReference>
<feature type="domain" description="DRBM" evidence="3">
    <location>
        <begin position="130"/>
        <end position="165"/>
    </location>
</feature>
<dbReference type="InterPro" id="IPR051247">
    <property type="entry name" value="RLC_Component"/>
</dbReference>
<dbReference type="GO" id="GO:0016442">
    <property type="term" value="C:RISC complex"/>
    <property type="evidence" value="ECO:0007669"/>
    <property type="project" value="TreeGrafter"/>
</dbReference>
<evidence type="ECO:0000256" key="1">
    <source>
        <dbReference type="ARBA" id="ARBA00022884"/>
    </source>
</evidence>
<evidence type="ECO:0000256" key="2">
    <source>
        <dbReference type="PROSITE-ProRule" id="PRU00266"/>
    </source>
</evidence>
<dbReference type="AlphaFoldDB" id="A0AA88KZZ0"/>